<gene>
    <name evidence="1" type="ORF">BV25DRAFT_1821190</name>
</gene>
<reference evidence="1" key="2">
    <citation type="journal article" date="2022" name="New Phytol.">
        <title>Evolutionary transition to the ectomycorrhizal habit in the genomes of a hyperdiverse lineage of mushroom-forming fungi.</title>
        <authorList>
            <person name="Looney B."/>
            <person name="Miyauchi S."/>
            <person name="Morin E."/>
            <person name="Drula E."/>
            <person name="Courty P.E."/>
            <person name="Kohler A."/>
            <person name="Kuo A."/>
            <person name="LaButti K."/>
            <person name="Pangilinan J."/>
            <person name="Lipzen A."/>
            <person name="Riley R."/>
            <person name="Andreopoulos W."/>
            <person name="He G."/>
            <person name="Johnson J."/>
            <person name="Nolan M."/>
            <person name="Tritt A."/>
            <person name="Barry K.W."/>
            <person name="Grigoriev I.V."/>
            <person name="Nagy L.G."/>
            <person name="Hibbett D."/>
            <person name="Henrissat B."/>
            <person name="Matheny P.B."/>
            <person name="Labbe J."/>
            <person name="Martin F.M."/>
        </authorList>
    </citation>
    <scope>NUCLEOTIDE SEQUENCE</scope>
    <source>
        <strain evidence="1">HHB10654</strain>
    </source>
</reference>
<evidence type="ECO:0000313" key="1">
    <source>
        <dbReference type="EMBL" id="KAI0066262.1"/>
    </source>
</evidence>
<protein>
    <submittedName>
        <fullName evidence="1">Uncharacterized protein</fullName>
    </submittedName>
</protein>
<evidence type="ECO:0000313" key="2">
    <source>
        <dbReference type="Proteomes" id="UP000814140"/>
    </source>
</evidence>
<name>A0ACB8TCE7_9AGAM</name>
<proteinExistence type="predicted"/>
<dbReference type="EMBL" id="MU277193">
    <property type="protein sequence ID" value="KAI0066262.1"/>
    <property type="molecule type" value="Genomic_DNA"/>
</dbReference>
<reference evidence="1" key="1">
    <citation type="submission" date="2021-03" db="EMBL/GenBank/DDBJ databases">
        <authorList>
            <consortium name="DOE Joint Genome Institute"/>
            <person name="Ahrendt S."/>
            <person name="Looney B.P."/>
            <person name="Miyauchi S."/>
            <person name="Morin E."/>
            <person name="Drula E."/>
            <person name="Courty P.E."/>
            <person name="Chicoki N."/>
            <person name="Fauchery L."/>
            <person name="Kohler A."/>
            <person name="Kuo A."/>
            <person name="Labutti K."/>
            <person name="Pangilinan J."/>
            <person name="Lipzen A."/>
            <person name="Riley R."/>
            <person name="Andreopoulos W."/>
            <person name="He G."/>
            <person name="Johnson J."/>
            <person name="Barry K.W."/>
            <person name="Grigoriev I.V."/>
            <person name="Nagy L."/>
            <person name="Hibbett D."/>
            <person name="Henrissat B."/>
            <person name="Matheny P.B."/>
            <person name="Labbe J."/>
            <person name="Martin F."/>
        </authorList>
    </citation>
    <scope>NUCLEOTIDE SEQUENCE</scope>
    <source>
        <strain evidence="1">HHB10654</strain>
    </source>
</reference>
<comment type="caution">
    <text evidence="1">The sequence shown here is derived from an EMBL/GenBank/DDBJ whole genome shotgun (WGS) entry which is preliminary data.</text>
</comment>
<keyword evidence="2" id="KW-1185">Reference proteome</keyword>
<dbReference type="Proteomes" id="UP000814140">
    <property type="component" value="Unassembled WGS sequence"/>
</dbReference>
<organism evidence="1 2">
    <name type="scientific">Artomyces pyxidatus</name>
    <dbReference type="NCBI Taxonomy" id="48021"/>
    <lineage>
        <taxon>Eukaryota</taxon>
        <taxon>Fungi</taxon>
        <taxon>Dikarya</taxon>
        <taxon>Basidiomycota</taxon>
        <taxon>Agaricomycotina</taxon>
        <taxon>Agaricomycetes</taxon>
        <taxon>Russulales</taxon>
        <taxon>Auriscalpiaceae</taxon>
        <taxon>Artomyces</taxon>
    </lineage>
</organism>
<sequence>MSAPQSPQLTPAQGTGPNPSRTSTLHLAHVHHRKQVFAYRDASGPCSINDRMHSRS</sequence>
<accession>A0ACB8TCE7</accession>